<keyword evidence="6" id="KW-0732">Signal</keyword>
<evidence type="ECO:0000313" key="20">
    <source>
        <dbReference type="RefSeq" id="XP_031442568.1"/>
    </source>
</evidence>
<keyword evidence="5 17" id="KW-0812">Transmembrane</keyword>
<dbReference type="CTD" id="560933"/>
<dbReference type="PROSITE" id="PS50835">
    <property type="entry name" value="IG_LIKE"/>
    <property type="match status" value="3"/>
</dbReference>
<comment type="subunit">
    <text evidence="15">Cis- and trans-homodimer. Can form trans-heterodimers.</text>
</comment>
<feature type="region of interest" description="Disordered" evidence="16">
    <location>
        <begin position="374"/>
        <end position="539"/>
    </location>
</feature>
<keyword evidence="7" id="KW-0677">Repeat</keyword>
<evidence type="ECO:0000256" key="15">
    <source>
        <dbReference type="ARBA" id="ARBA00062858"/>
    </source>
</evidence>
<dbReference type="PANTHER" id="PTHR47387:SF1">
    <property type="entry name" value="NECTIN-2"/>
    <property type="match status" value="1"/>
</dbReference>
<name>A0A6P8GVN4_CLUHA</name>
<evidence type="ECO:0000256" key="5">
    <source>
        <dbReference type="ARBA" id="ARBA00022692"/>
    </source>
</evidence>
<dbReference type="InterPro" id="IPR052659">
    <property type="entry name" value="Nectin/PVR"/>
</dbReference>
<keyword evidence="12" id="KW-1015">Disulfide bond</keyword>
<dbReference type="Pfam" id="PF08205">
    <property type="entry name" value="C2-set_2"/>
    <property type="match status" value="1"/>
</dbReference>
<accession>A0A6P8GVN4</accession>
<dbReference type="Proteomes" id="UP000515152">
    <property type="component" value="Chromosome 19"/>
</dbReference>
<evidence type="ECO:0000256" key="8">
    <source>
        <dbReference type="ARBA" id="ARBA00022889"/>
    </source>
</evidence>
<feature type="compositionally biased region" description="Basic and acidic residues" evidence="16">
    <location>
        <begin position="453"/>
        <end position="467"/>
    </location>
</feature>
<feature type="domain" description="Ig-like" evidence="18">
    <location>
        <begin position="247"/>
        <end position="333"/>
    </location>
</feature>
<evidence type="ECO:0000256" key="1">
    <source>
        <dbReference type="ARBA" id="ARBA00004251"/>
    </source>
</evidence>
<dbReference type="GeneID" id="105891982"/>
<dbReference type="SMART" id="SM00409">
    <property type="entry name" value="IG"/>
    <property type="match status" value="3"/>
</dbReference>
<dbReference type="InterPro" id="IPR013162">
    <property type="entry name" value="CD80_C2-set"/>
</dbReference>
<evidence type="ECO:0000256" key="17">
    <source>
        <dbReference type="SAM" id="Phobius"/>
    </source>
</evidence>
<evidence type="ECO:0000256" key="3">
    <source>
        <dbReference type="ARBA" id="ARBA00007810"/>
    </source>
</evidence>
<evidence type="ECO:0000256" key="9">
    <source>
        <dbReference type="ARBA" id="ARBA00022949"/>
    </source>
</evidence>
<sequence>MSKDGASDVYFTARSWAIAAVIVIMLQVSSAQRVRVETEVQAFPTESVQLRCMFLEPGNTKLTQVSWIYEDEVADRVNIAVFHPQYGESFPDSRFKGRVRFTKGNLDNPSIEISKMEMTDEGKYTCEYATYPSGNEQGTTNLVMLAKPKNSAAPVIVRAGSTAVIVAHCEAAQGKPAATITWESDVAGGKANTTQVPQPDGTVTVRSEYWLAPAKTYNDNNIKCKVTQRTQDRPQDFPMKLSIQYPPAVTIVGYDENWYIGRTDAVLECQVDANPAPITVDWTSVSGVLPDAVEVAGNQLRVKKVDDSVNTTFVCEVKNVLGSAKSQLTAVVIESSEDPSNAGVLAGAILGSLLALLLVVALVGVLVMRNRRQHQHRSYPADGEGGTYGNKVRLFGMGSNTSGNGGKTSKNSGNNNNGPMYSYREGEPDQLDEKPNDPHAGCRGDSPTPHHILLSERDEAERRKLEAMDDSQEEYEDEEEEEQEEANRYDGYGYHNPHQQQPHARPALPHHNDSQIGYLDDDMESQRDGSVISRTAIYV</sequence>
<feature type="domain" description="Ig-like" evidence="18">
    <location>
        <begin position="148"/>
        <end position="242"/>
    </location>
</feature>
<keyword evidence="19" id="KW-1185">Reference proteome</keyword>
<dbReference type="FunFam" id="2.60.40.10:FF:000304">
    <property type="entry name" value="Nectin cell adhesion molecule 1"/>
    <property type="match status" value="1"/>
</dbReference>
<evidence type="ECO:0000259" key="18">
    <source>
        <dbReference type="PROSITE" id="PS50835"/>
    </source>
</evidence>
<evidence type="ECO:0000256" key="16">
    <source>
        <dbReference type="SAM" id="MobiDB-lite"/>
    </source>
</evidence>
<feature type="compositionally biased region" description="Low complexity" evidence="16">
    <location>
        <begin position="398"/>
        <end position="418"/>
    </location>
</feature>
<dbReference type="Pfam" id="PF07686">
    <property type="entry name" value="V-set"/>
    <property type="match status" value="1"/>
</dbReference>
<comment type="similarity">
    <text evidence="3">Belongs to the nectin family.</text>
</comment>
<dbReference type="GO" id="GO:0005886">
    <property type="term" value="C:plasma membrane"/>
    <property type="evidence" value="ECO:0007669"/>
    <property type="project" value="UniProtKB-SubCell"/>
</dbReference>
<feature type="compositionally biased region" description="Basic and acidic residues" evidence="16">
    <location>
        <begin position="424"/>
        <end position="442"/>
    </location>
</feature>
<keyword evidence="13" id="KW-0325">Glycoprotein</keyword>
<evidence type="ECO:0000256" key="11">
    <source>
        <dbReference type="ARBA" id="ARBA00023136"/>
    </source>
</evidence>
<keyword evidence="11 17" id="KW-0472">Membrane</keyword>
<comment type="function">
    <text evidence="14">Cell adhesion molecule that promotes cell-cell contacts and plays important roles in the development of the nervous system. Acts by forming homophilic or heterophilic trans-dimers.</text>
</comment>
<dbReference type="InterPro" id="IPR013783">
    <property type="entry name" value="Ig-like_fold"/>
</dbReference>
<dbReference type="SUPFAM" id="SSF48726">
    <property type="entry name" value="Immunoglobulin"/>
    <property type="match status" value="3"/>
</dbReference>
<evidence type="ECO:0000256" key="13">
    <source>
        <dbReference type="ARBA" id="ARBA00023180"/>
    </source>
</evidence>
<dbReference type="InterPro" id="IPR013106">
    <property type="entry name" value="Ig_V-set"/>
</dbReference>
<keyword evidence="9" id="KW-0965">Cell junction</keyword>
<dbReference type="GO" id="GO:0007155">
    <property type="term" value="P:cell adhesion"/>
    <property type="evidence" value="ECO:0007669"/>
    <property type="project" value="UniProtKB-KW"/>
</dbReference>
<comment type="subcellular location">
    <subcellularLocation>
        <location evidence="2">Cell junction</location>
        <location evidence="2">Adherens junction</location>
    </subcellularLocation>
    <subcellularLocation>
        <location evidence="1">Cell membrane</location>
        <topology evidence="1">Single-pass type I membrane protein</topology>
    </subcellularLocation>
</comment>
<organism evidence="19 20">
    <name type="scientific">Clupea harengus</name>
    <name type="common">Atlantic herring</name>
    <dbReference type="NCBI Taxonomy" id="7950"/>
    <lineage>
        <taxon>Eukaryota</taxon>
        <taxon>Metazoa</taxon>
        <taxon>Chordata</taxon>
        <taxon>Craniata</taxon>
        <taxon>Vertebrata</taxon>
        <taxon>Euteleostomi</taxon>
        <taxon>Actinopterygii</taxon>
        <taxon>Neopterygii</taxon>
        <taxon>Teleostei</taxon>
        <taxon>Clupei</taxon>
        <taxon>Clupeiformes</taxon>
        <taxon>Clupeoidei</taxon>
        <taxon>Clupeidae</taxon>
        <taxon>Clupea</taxon>
    </lineage>
</organism>
<dbReference type="InterPro" id="IPR003599">
    <property type="entry name" value="Ig_sub"/>
</dbReference>
<dbReference type="InterPro" id="IPR007110">
    <property type="entry name" value="Ig-like_dom"/>
</dbReference>
<evidence type="ECO:0000256" key="12">
    <source>
        <dbReference type="ARBA" id="ARBA00023157"/>
    </source>
</evidence>
<dbReference type="KEGG" id="char:105891982"/>
<evidence type="ECO:0000256" key="2">
    <source>
        <dbReference type="ARBA" id="ARBA00004536"/>
    </source>
</evidence>
<evidence type="ECO:0000256" key="10">
    <source>
        <dbReference type="ARBA" id="ARBA00022989"/>
    </source>
</evidence>
<keyword evidence="4" id="KW-1003">Cell membrane</keyword>
<reference evidence="20" key="1">
    <citation type="submission" date="2025-08" db="UniProtKB">
        <authorList>
            <consortium name="RefSeq"/>
        </authorList>
    </citation>
    <scope>IDENTIFICATION</scope>
</reference>
<evidence type="ECO:0000256" key="4">
    <source>
        <dbReference type="ARBA" id="ARBA00022475"/>
    </source>
</evidence>
<protein>
    <submittedName>
        <fullName evidence="20">PVR cell adhesion molecule related 2 like isoform X1</fullName>
    </submittedName>
</protein>
<evidence type="ECO:0000256" key="6">
    <source>
        <dbReference type="ARBA" id="ARBA00022729"/>
    </source>
</evidence>
<evidence type="ECO:0000313" key="19">
    <source>
        <dbReference type="Proteomes" id="UP000515152"/>
    </source>
</evidence>
<dbReference type="InterPro" id="IPR036179">
    <property type="entry name" value="Ig-like_dom_sf"/>
</dbReference>
<dbReference type="RefSeq" id="XP_031442568.1">
    <property type="nucleotide sequence ID" value="XM_031586708.2"/>
</dbReference>
<evidence type="ECO:0000256" key="7">
    <source>
        <dbReference type="ARBA" id="ARBA00022737"/>
    </source>
</evidence>
<keyword evidence="8" id="KW-0130">Cell adhesion</keyword>
<feature type="domain" description="Ig-like" evidence="18">
    <location>
        <begin position="46"/>
        <end position="143"/>
    </location>
</feature>
<dbReference type="GO" id="GO:0005912">
    <property type="term" value="C:adherens junction"/>
    <property type="evidence" value="ECO:0007669"/>
    <property type="project" value="UniProtKB-SubCell"/>
</dbReference>
<evidence type="ECO:0000256" key="14">
    <source>
        <dbReference type="ARBA" id="ARBA00058274"/>
    </source>
</evidence>
<gene>
    <name evidence="20" type="primary">pvrl2l</name>
</gene>
<feature type="compositionally biased region" description="Acidic residues" evidence="16">
    <location>
        <begin position="468"/>
        <end position="484"/>
    </location>
</feature>
<proteinExistence type="inferred from homology"/>
<dbReference type="AlphaFoldDB" id="A0A6P8GVN4"/>
<feature type="transmembrane region" description="Helical" evidence="17">
    <location>
        <begin position="344"/>
        <end position="368"/>
    </location>
</feature>
<dbReference type="OrthoDB" id="6413693at2759"/>
<dbReference type="Gene3D" id="2.60.40.10">
    <property type="entry name" value="Immunoglobulins"/>
    <property type="match status" value="3"/>
</dbReference>
<keyword evidence="10 17" id="KW-1133">Transmembrane helix</keyword>
<dbReference type="PANTHER" id="PTHR47387">
    <property type="entry name" value="NECTIN-2"/>
    <property type="match status" value="1"/>
</dbReference>